<organism evidence="3 4">
    <name type="scientific">Coemansia spiralis</name>
    <dbReference type="NCBI Taxonomy" id="417178"/>
    <lineage>
        <taxon>Eukaryota</taxon>
        <taxon>Fungi</taxon>
        <taxon>Fungi incertae sedis</taxon>
        <taxon>Zoopagomycota</taxon>
        <taxon>Kickxellomycotina</taxon>
        <taxon>Kickxellomycetes</taxon>
        <taxon>Kickxellales</taxon>
        <taxon>Kickxellaceae</taxon>
        <taxon>Coemansia</taxon>
    </lineage>
</organism>
<feature type="chain" id="PRO_5040939333" evidence="2">
    <location>
        <begin position="23"/>
        <end position="227"/>
    </location>
</feature>
<dbReference type="AlphaFoldDB" id="A0A9W8L198"/>
<evidence type="ECO:0000256" key="2">
    <source>
        <dbReference type="SAM" id="SignalP"/>
    </source>
</evidence>
<evidence type="ECO:0000313" key="4">
    <source>
        <dbReference type="Proteomes" id="UP001151518"/>
    </source>
</evidence>
<evidence type="ECO:0000256" key="1">
    <source>
        <dbReference type="SAM" id="MobiDB-lite"/>
    </source>
</evidence>
<proteinExistence type="predicted"/>
<dbReference type="OrthoDB" id="5582423at2759"/>
<feature type="signal peptide" evidence="2">
    <location>
        <begin position="1"/>
        <end position="22"/>
    </location>
</feature>
<reference evidence="3" key="1">
    <citation type="submission" date="2022-07" db="EMBL/GenBank/DDBJ databases">
        <title>Phylogenomic reconstructions and comparative analyses of Kickxellomycotina fungi.</title>
        <authorList>
            <person name="Reynolds N.K."/>
            <person name="Stajich J.E."/>
            <person name="Barry K."/>
            <person name="Grigoriev I.V."/>
            <person name="Crous P."/>
            <person name="Smith M.E."/>
        </authorList>
    </citation>
    <scope>NUCLEOTIDE SEQUENCE</scope>
    <source>
        <strain evidence="3">NRRL 3115</strain>
    </source>
</reference>
<feature type="region of interest" description="Disordered" evidence="1">
    <location>
        <begin position="171"/>
        <end position="201"/>
    </location>
</feature>
<sequence length="227" mass="23386">MLFDRALAVASLTALAFSSVISIKPRDANNDAIVSSMLNSMSSQYNDPAYASALMSNALGYISSDLPDSQKPIKQQDLQSVVDSLAPKVAPSIVSDAFSSAKSIFDGMNLPEQYSAQISSVFSYLAKGTAAKSMSSIIVDVLHKEAGEYQLEGNIGEPTAITNGGVSASAHATTNASIDHNSSPQSASNPGSSSHDSSDHSAGSTAKLVSFAVPVSAAAIGMLSMLF</sequence>
<name>A0A9W8L198_9FUNG</name>
<feature type="compositionally biased region" description="Polar residues" evidence="1">
    <location>
        <begin position="171"/>
        <end position="180"/>
    </location>
</feature>
<keyword evidence="2" id="KW-0732">Signal</keyword>
<feature type="compositionally biased region" description="Low complexity" evidence="1">
    <location>
        <begin position="181"/>
        <end position="201"/>
    </location>
</feature>
<gene>
    <name evidence="3" type="ORF">GGI25_000605</name>
</gene>
<accession>A0A9W8L198</accession>
<dbReference type="EMBL" id="JANBTW010000004">
    <property type="protein sequence ID" value="KAJ2680632.1"/>
    <property type="molecule type" value="Genomic_DNA"/>
</dbReference>
<protein>
    <submittedName>
        <fullName evidence="3">Uncharacterized protein</fullName>
    </submittedName>
</protein>
<evidence type="ECO:0000313" key="3">
    <source>
        <dbReference type="EMBL" id="KAJ2680632.1"/>
    </source>
</evidence>
<dbReference type="Proteomes" id="UP001151518">
    <property type="component" value="Unassembled WGS sequence"/>
</dbReference>
<comment type="caution">
    <text evidence="3">The sequence shown here is derived from an EMBL/GenBank/DDBJ whole genome shotgun (WGS) entry which is preliminary data.</text>
</comment>